<proteinExistence type="predicted"/>
<sequence length="156" mass="18608">EGSKNWQYTSLTGNDKLKILYEFNLSQIFLEERAIIICQLWNNFAKLYKSLKDPQVTGVQFKKNAMEWLKLFLTKSIRSFNSLILIKELYHPNDITSYIYTMVYHVGKFMELHQEFGIANEGIRKSAIQEIVDYKNRMLYFCNQEVSSYFEKEMKL</sequence>
<dbReference type="Proteomes" id="UP000789901">
    <property type="component" value="Unassembled WGS sequence"/>
</dbReference>
<comment type="caution">
    <text evidence="1">The sequence shown here is derived from an EMBL/GenBank/DDBJ whole genome shotgun (WGS) entry which is preliminary data.</text>
</comment>
<accession>A0ABN7XCJ6</accession>
<feature type="non-terminal residue" evidence="1">
    <location>
        <position position="1"/>
    </location>
</feature>
<evidence type="ECO:0000313" key="1">
    <source>
        <dbReference type="EMBL" id="CAG8852576.1"/>
    </source>
</evidence>
<organism evidence="1 2">
    <name type="scientific">Gigaspora margarita</name>
    <dbReference type="NCBI Taxonomy" id="4874"/>
    <lineage>
        <taxon>Eukaryota</taxon>
        <taxon>Fungi</taxon>
        <taxon>Fungi incertae sedis</taxon>
        <taxon>Mucoromycota</taxon>
        <taxon>Glomeromycotina</taxon>
        <taxon>Glomeromycetes</taxon>
        <taxon>Diversisporales</taxon>
        <taxon>Gigasporaceae</taxon>
        <taxon>Gigaspora</taxon>
    </lineage>
</organism>
<name>A0ABN7XCJ6_GIGMA</name>
<protein>
    <submittedName>
        <fullName evidence="1">36028_t:CDS:1</fullName>
    </submittedName>
</protein>
<dbReference type="EMBL" id="CAJVQB010113571">
    <property type="protein sequence ID" value="CAG8852576.1"/>
    <property type="molecule type" value="Genomic_DNA"/>
</dbReference>
<keyword evidence="2" id="KW-1185">Reference proteome</keyword>
<gene>
    <name evidence="1" type="ORF">GMARGA_LOCUS41397</name>
</gene>
<reference evidence="1 2" key="1">
    <citation type="submission" date="2021-06" db="EMBL/GenBank/DDBJ databases">
        <authorList>
            <person name="Kallberg Y."/>
            <person name="Tangrot J."/>
            <person name="Rosling A."/>
        </authorList>
    </citation>
    <scope>NUCLEOTIDE SEQUENCE [LARGE SCALE GENOMIC DNA]</scope>
    <source>
        <strain evidence="1 2">120-4 pot B 10/14</strain>
    </source>
</reference>
<evidence type="ECO:0000313" key="2">
    <source>
        <dbReference type="Proteomes" id="UP000789901"/>
    </source>
</evidence>
<feature type="non-terminal residue" evidence="1">
    <location>
        <position position="156"/>
    </location>
</feature>